<reference evidence="5" key="1">
    <citation type="submission" date="2016-10" db="EMBL/GenBank/DDBJ databases">
        <authorList>
            <person name="Varghese N."/>
            <person name="Submissions S."/>
        </authorList>
    </citation>
    <scope>NUCLEOTIDE SEQUENCE [LARGE SCALE GENOMIC DNA]</scope>
    <source>
        <strain evidence="5">DSM 45789</strain>
    </source>
</reference>
<dbReference type="NCBIfam" id="TIGR01446">
    <property type="entry name" value="DnaD_dom"/>
    <property type="match status" value="1"/>
</dbReference>
<name>A0A1I6R7B7_9BACL</name>
<protein>
    <submittedName>
        <fullName evidence="4">DNA replication protein</fullName>
    </submittedName>
</protein>
<dbReference type="AlphaFoldDB" id="A0A1I6R7B7"/>
<dbReference type="PANTHER" id="PTHR37293:SF6">
    <property type="entry name" value="DNA REPLICATION PROTEIN DNAD"/>
    <property type="match status" value="1"/>
</dbReference>
<feature type="domain" description="DnaB/C C-terminal" evidence="2">
    <location>
        <begin position="138"/>
        <end position="209"/>
    </location>
</feature>
<proteinExistence type="inferred from homology"/>
<dbReference type="InterPro" id="IPR036388">
    <property type="entry name" value="WH-like_DNA-bd_sf"/>
</dbReference>
<dbReference type="Pfam" id="PF21984">
    <property type="entry name" value="DnaD_N"/>
    <property type="match status" value="1"/>
</dbReference>
<dbReference type="EMBL" id="FPAA01000004">
    <property type="protein sequence ID" value="SFS60566.1"/>
    <property type="molecule type" value="Genomic_DNA"/>
</dbReference>
<feature type="domain" description="DnaD N-terminal" evidence="3">
    <location>
        <begin position="24"/>
        <end position="116"/>
    </location>
</feature>
<dbReference type="OrthoDB" id="9770238at2"/>
<dbReference type="SUPFAM" id="SSF158499">
    <property type="entry name" value="DnaD domain-like"/>
    <property type="match status" value="1"/>
</dbReference>
<dbReference type="Gene3D" id="1.10.10.10">
    <property type="entry name" value="Winged helix-like DNA-binding domain superfamily/Winged helix DNA-binding domain"/>
    <property type="match status" value="1"/>
</dbReference>
<gene>
    <name evidence="4" type="ORF">SAMN05444972_104211</name>
</gene>
<keyword evidence="5" id="KW-1185">Reference proteome</keyword>
<evidence type="ECO:0000256" key="1">
    <source>
        <dbReference type="ARBA" id="ARBA00093462"/>
    </source>
</evidence>
<dbReference type="Proteomes" id="UP000198660">
    <property type="component" value="Unassembled WGS sequence"/>
</dbReference>
<organism evidence="4 5">
    <name type="scientific">Marininema halotolerans</name>
    <dbReference type="NCBI Taxonomy" id="1155944"/>
    <lineage>
        <taxon>Bacteria</taxon>
        <taxon>Bacillati</taxon>
        <taxon>Bacillota</taxon>
        <taxon>Bacilli</taxon>
        <taxon>Bacillales</taxon>
        <taxon>Thermoactinomycetaceae</taxon>
        <taxon>Marininema</taxon>
    </lineage>
</organism>
<dbReference type="Pfam" id="PF07261">
    <property type="entry name" value="DnaB_2"/>
    <property type="match status" value="1"/>
</dbReference>
<evidence type="ECO:0000259" key="3">
    <source>
        <dbReference type="Pfam" id="PF21984"/>
    </source>
</evidence>
<dbReference type="InterPro" id="IPR034829">
    <property type="entry name" value="DnaD-like_sf"/>
</dbReference>
<dbReference type="SUPFAM" id="SSF46785">
    <property type="entry name" value="Winged helix' DNA-binding domain"/>
    <property type="match status" value="1"/>
</dbReference>
<dbReference type="InterPro" id="IPR036390">
    <property type="entry name" value="WH_DNA-bd_sf"/>
</dbReference>
<accession>A0A1I6R7B7</accession>
<dbReference type="Gene3D" id="1.10.10.630">
    <property type="entry name" value="DnaD domain-like"/>
    <property type="match status" value="1"/>
</dbReference>
<sequence>MDMDRKLSPHAALVHGLSKGATAIPVMLFTEYKHLGLTEGQVMLLIHIMAFQEKEGVFFPTISQLESRMSVSGNEIVRWLQTLVQRGFLAIEESVDEKGLRSERYSTAPLLQQLAASSLDREGESVVEGLEEAYDNLFQLFERECGRPLSPVECETLTQWLDVDGHDESLIVAALREAVFVGKPNVRYIDRILLEWQRNHIRTPEEAVEFSRRFRQKGILYQANGDGGESADESAESFSFYNWVNQSN</sequence>
<comment type="similarity">
    <text evidence="1">Belongs to the DnaB/DnaD family.</text>
</comment>
<dbReference type="PANTHER" id="PTHR37293">
    <property type="entry name" value="PHAGE REPLICATION PROTEIN-RELATED"/>
    <property type="match status" value="1"/>
</dbReference>
<evidence type="ECO:0000259" key="2">
    <source>
        <dbReference type="Pfam" id="PF07261"/>
    </source>
</evidence>
<dbReference type="InterPro" id="IPR053162">
    <property type="entry name" value="DnaD"/>
</dbReference>
<dbReference type="InterPro" id="IPR006343">
    <property type="entry name" value="DnaB/C_C"/>
</dbReference>
<evidence type="ECO:0000313" key="5">
    <source>
        <dbReference type="Proteomes" id="UP000198660"/>
    </source>
</evidence>
<dbReference type="InterPro" id="IPR053843">
    <property type="entry name" value="DnaD_N"/>
</dbReference>
<evidence type="ECO:0000313" key="4">
    <source>
        <dbReference type="EMBL" id="SFS60566.1"/>
    </source>
</evidence>